<reference evidence="2" key="1">
    <citation type="journal article" date="2015" name="Genome Biol. Evol.">
        <title>Organellar Genomes of White Spruce (Picea glauca): Assembly and Annotation.</title>
        <authorList>
            <person name="Jackman S.D."/>
            <person name="Warren R.L."/>
            <person name="Gibb E.A."/>
            <person name="Vandervalk B.P."/>
            <person name="Mohamadi H."/>
            <person name="Chu J."/>
            <person name="Raymond A."/>
            <person name="Pleasance S."/>
            <person name="Coope R."/>
            <person name="Wildung M.R."/>
            <person name="Ritland C.E."/>
            <person name="Bousquet J."/>
            <person name="Jones S.J."/>
            <person name="Bohlmann J."/>
            <person name="Birol I."/>
        </authorList>
    </citation>
    <scope>NUCLEOTIDE SEQUENCE [LARGE SCALE GENOMIC DNA]</scope>
    <source>
        <tissue evidence="2">Flushing bud</tissue>
    </source>
</reference>
<evidence type="ECO:0008006" key="3">
    <source>
        <dbReference type="Google" id="ProtNLM"/>
    </source>
</evidence>
<keyword evidence="2" id="KW-0496">Mitochondrion</keyword>
<proteinExistence type="predicted"/>
<dbReference type="AlphaFoldDB" id="A0A101M145"/>
<feature type="chain" id="PRO_5007100210" description="Secreted protein" evidence="1">
    <location>
        <begin position="22"/>
        <end position="64"/>
    </location>
</feature>
<geneLocation type="mitochondrion" evidence="2"/>
<dbReference type="EMBL" id="LKAM01000003">
    <property type="protein sequence ID" value="KUM49114.1"/>
    <property type="molecule type" value="Genomic_DNA"/>
</dbReference>
<organism evidence="2">
    <name type="scientific">Picea glauca</name>
    <name type="common">White spruce</name>
    <name type="synonym">Pinus glauca</name>
    <dbReference type="NCBI Taxonomy" id="3330"/>
    <lineage>
        <taxon>Eukaryota</taxon>
        <taxon>Viridiplantae</taxon>
        <taxon>Streptophyta</taxon>
        <taxon>Embryophyta</taxon>
        <taxon>Tracheophyta</taxon>
        <taxon>Spermatophyta</taxon>
        <taxon>Pinopsida</taxon>
        <taxon>Pinidae</taxon>
        <taxon>Conifers I</taxon>
        <taxon>Pinales</taxon>
        <taxon>Pinaceae</taxon>
        <taxon>Picea</taxon>
    </lineage>
</organism>
<evidence type="ECO:0000313" key="2">
    <source>
        <dbReference type="EMBL" id="KUM49114.1"/>
    </source>
</evidence>
<sequence length="64" mass="7250">MCAFLIILFSRVWCPARVWLAERVQHLSSSVGNLAKSISRKVTTTWLNVFWCSHGNIINILFGG</sequence>
<comment type="caution">
    <text evidence="2">The sequence shown here is derived from an EMBL/GenBank/DDBJ whole genome shotgun (WGS) entry which is preliminary data.</text>
</comment>
<feature type="signal peptide" evidence="1">
    <location>
        <begin position="1"/>
        <end position="21"/>
    </location>
</feature>
<keyword evidence="1" id="KW-0732">Signal</keyword>
<gene>
    <name evidence="2" type="ORF">ABT39_MTgene3663</name>
</gene>
<protein>
    <recommendedName>
        <fullName evidence="3">Secreted protein</fullName>
    </recommendedName>
</protein>
<evidence type="ECO:0000256" key="1">
    <source>
        <dbReference type="SAM" id="SignalP"/>
    </source>
</evidence>
<name>A0A101M145_PICGL</name>
<accession>A0A101M145</accession>